<dbReference type="InterPro" id="IPR011990">
    <property type="entry name" value="TPR-like_helical_dom_sf"/>
</dbReference>
<name>A0A7S3JVZ4_9STRA</name>
<dbReference type="Gene3D" id="1.25.40.10">
    <property type="entry name" value="Tetratricopeptide repeat domain"/>
    <property type="match status" value="1"/>
</dbReference>
<dbReference type="AlphaFoldDB" id="A0A7S3JVZ4"/>
<accession>A0A7S3JVZ4</accession>
<dbReference type="SUPFAM" id="SSF48452">
    <property type="entry name" value="TPR-like"/>
    <property type="match status" value="1"/>
</dbReference>
<evidence type="ECO:0000313" key="1">
    <source>
        <dbReference type="EMBL" id="CAE0366771.1"/>
    </source>
</evidence>
<dbReference type="EMBL" id="HBIJ01011015">
    <property type="protein sequence ID" value="CAE0366771.1"/>
    <property type="molecule type" value="Transcribed_RNA"/>
</dbReference>
<reference evidence="1" key="1">
    <citation type="submission" date="2021-01" db="EMBL/GenBank/DDBJ databases">
        <authorList>
            <person name="Corre E."/>
            <person name="Pelletier E."/>
            <person name="Niang G."/>
            <person name="Scheremetjew M."/>
            <person name="Finn R."/>
            <person name="Kale V."/>
            <person name="Holt S."/>
            <person name="Cochrane G."/>
            <person name="Meng A."/>
            <person name="Brown T."/>
            <person name="Cohen L."/>
        </authorList>
    </citation>
    <scope>NUCLEOTIDE SEQUENCE</scope>
    <source>
        <strain evidence="1">CCMP1510</strain>
    </source>
</reference>
<sequence>MQSSSEEADNSRVHDIELKRAVGAEHFKARRYHEAIIEWIAIDRELKESGNRDAKLLSNIAAAQLSINKLVAASMYGAEATDVDPDWWKGYFYRGQALLALVRNKPPSKAMGDRLEQAIASFKACKHCSTVPPSKIPEIDNLIKNANSLGLSMTTVCSQQ</sequence>
<gene>
    <name evidence="1" type="ORF">ALAG00032_LOCUS7519</name>
</gene>
<organism evidence="1">
    <name type="scientific">Aureoumbra lagunensis</name>
    <dbReference type="NCBI Taxonomy" id="44058"/>
    <lineage>
        <taxon>Eukaryota</taxon>
        <taxon>Sar</taxon>
        <taxon>Stramenopiles</taxon>
        <taxon>Ochrophyta</taxon>
        <taxon>Pelagophyceae</taxon>
        <taxon>Pelagomonadales</taxon>
        <taxon>Aureoumbra</taxon>
    </lineage>
</organism>
<protein>
    <submittedName>
        <fullName evidence="1">Uncharacterized protein</fullName>
    </submittedName>
</protein>
<proteinExistence type="predicted"/>